<keyword evidence="13" id="KW-1185">Reference proteome</keyword>
<dbReference type="Gene3D" id="2.40.50.1070">
    <property type="match status" value="1"/>
</dbReference>
<dbReference type="RefSeq" id="WP_149390713.1">
    <property type="nucleotide sequence ID" value="NZ_SMRS01000004.1"/>
</dbReference>
<evidence type="ECO:0000256" key="4">
    <source>
        <dbReference type="ARBA" id="ARBA00022679"/>
    </source>
</evidence>
<keyword evidence="8 9" id="KW-0411">Iron-sulfur</keyword>
<keyword evidence="1 9" id="KW-0004">4Fe-4S</keyword>
<dbReference type="AlphaFoldDB" id="A0A5A9W3M7"/>
<feature type="binding site" evidence="9 10">
    <location>
        <position position="308"/>
    </location>
    <ligand>
        <name>S-adenosyl-L-methionine</name>
        <dbReference type="ChEBI" id="CHEBI:59789"/>
    </ligand>
</feature>
<organism evidence="12 13">
    <name type="scientific">Nitrincola tapanii</name>
    <dbReference type="NCBI Taxonomy" id="1708751"/>
    <lineage>
        <taxon>Bacteria</taxon>
        <taxon>Pseudomonadati</taxon>
        <taxon>Pseudomonadota</taxon>
        <taxon>Gammaproteobacteria</taxon>
        <taxon>Oceanospirillales</taxon>
        <taxon>Oceanospirillaceae</taxon>
        <taxon>Nitrincola</taxon>
    </lineage>
</organism>
<feature type="domain" description="TRAM" evidence="11">
    <location>
        <begin position="14"/>
        <end position="72"/>
    </location>
</feature>
<evidence type="ECO:0000313" key="12">
    <source>
        <dbReference type="EMBL" id="KAA0875133.1"/>
    </source>
</evidence>
<dbReference type="PROSITE" id="PS51687">
    <property type="entry name" value="SAM_MT_RNA_M5U"/>
    <property type="match status" value="1"/>
</dbReference>
<keyword evidence="6 9" id="KW-0479">Metal-binding</keyword>
<dbReference type="NCBIfam" id="NF009639">
    <property type="entry name" value="PRK13168.1"/>
    <property type="match status" value="1"/>
</dbReference>
<comment type="similarity">
    <text evidence="9">Belongs to the class I-like SAM-binding methyltransferase superfamily. RNA M5U methyltransferase family. RlmD subfamily.</text>
</comment>
<evidence type="ECO:0000256" key="7">
    <source>
        <dbReference type="ARBA" id="ARBA00023004"/>
    </source>
</evidence>
<evidence type="ECO:0000256" key="3">
    <source>
        <dbReference type="ARBA" id="ARBA00022603"/>
    </source>
</evidence>
<dbReference type="EC" id="2.1.1.190" evidence="9"/>
<dbReference type="Pfam" id="PF05958">
    <property type="entry name" value="tRNA_U5-meth_tr"/>
    <property type="match status" value="1"/>
</dbReference>
<dbReference type="PROSITE" id="PS50926">
    <property type="entry name" value="TRAM"/>
    <property type="match status" value="1"/>
</dbReference>
<feature type="binding site" evidence="9">
    <location>
        <position position="313"/>
    </location>
    <ligand>
        <name>S-adenosyl-L-methionine</name>
        <dbReference type="ChEBI" id="CHEBI:59789"/>
    </ligand>
</feature>
<accession>A0A5A9W3M7</accession>
<reference evidence="12 13" key="1">
    <citation type="submission" date="2019-03" db="EMBL/GenBank/DDBJ databases">
        <title>Nitrincola sp. nov. isolated from an Indian soda lake.</title>
        <authorList>
            <person name="Joshi A."/>
            <person name="Thite S.V."/>
            <person name="Joseph N."/>
            <person name="Dhotre D."/>
            <person name="Moorthy M."/>
            <person name="Shouche Y.S."/>
        </authorList>
    </citation>
    <scope>NUCLEOTIDE SEQUENCE [LARGE SCALE GENOMIC DNA]</scope>
    <source>
        <strain evidence="12 13">MEB193</strain>
    </source>
</reference>
<dbReference type="GO" id="GO:0005506">
    <property type="term" value="F:iron ion binding"/>
    <property type="evidence" value="ECO:0007669"/>
    <property type="project" value="UniProtKB-UniRule"/>
</dbReference>
<name>A0A5A9W3M7_9GAMM</name>
<comment type="caution">
    <text evidence="12">The sequence shown here is derived from an EMBL/GenBank/DDBJ whole genome shotgun (WGS) entry which is preliminary data.</text>
</comment>
<evidence type="ECO:0000256" key="1">
    <source>
        <dbReference type="ARBA" id="ARBA00022485"/>
    </source>
</evidence>
<dbReference type="Proteomes" id="UP000325302">
    <property type="component" value="Unassembled WGS sequence"/>
</dbReference>
<dbReference type="NCBIfam" id="TIGR00479">
    <property type="entry name" value="rumA"/>
    <property type="match status" value="1"/>
</dbReference>
<dbReference type="InterPro" id="IPR010280">
    <property type="entry name" value="U5_MeTrfase_fam"/>
</dbReference>
<feature type="binding site" evidence="9">
    <location>
        <position position="173"/>
    </location>
    <ligand>
        <name>[4Fe-4S] cluster</name>
        <dbReference type="ChEBI" id="CHEBI:49883"/>
    </ligand>
</feature>
<dbReference type="InterPro" id="IPR002792">
    <property type="entry name" value="TRAM_dom"/>
</dbReference>
<dbReference type="Gene3D" id="2.40.50.140">
    <property type="entry name" value="Nucleic acid-binding proteins"/>
    <property type="match status" value="1"/>
</dbReference>
<evidence type="ECO:0000259" key="11">
    <source>
        <dbReference type="PROSITE" id="PS50926"/>
    </source>
</evidence>
<evidence type="ECO:0000256" key="6">
    <source>
        <dbReference type="ARBA" id="ARBA00022723"/>
    </source>
</evidence>
<dbReference type="GO" id="GO:0003723">
    <property type="term" value="F:RNA binding"/>
    <property type="evidence" value="ECO:0007669"/>
    <property type="project" value="InterPro"/>
</dbReference>
<feature type="binding site" evidence="9">
    <location>
        <position position="91"/>
    </location>
    <ligand>
        <name>[4Fe-4S] cluster</name>
        <dbReference type="ChEBI" id="CHEBI:49883"/>
    </ligand>
</feature>
<dbReference type="GO" id="GO:0070475">
    <property type="term" value="P:rRNA base methylation"/>
    <property type="evidence" value="ECO:0007669"/>
    <property type="project" value="TreeGrafter"/>
</dbReference>
<evidence type="ECO:0000256" key="2">
    <source>
        <dbReference type="ARBA" id="ARBA00022552"/>
    </source>
</evidence>
<evidence type="ECO:0000256" key="8">
    <source>
        <dbReference type="ARBA" id="ARBA00023014"/>
    </source>
</evidence>
<dbReference type="EMBL" id="SMRS01000004">
    <property type="protein sequence ID" value="KAA0875133.1"/>
    <property type="molecule type" value="Genomic_DNA"/>
</dbReference>
<dbReference type="PANTHER" id="PTHR11061:SF49">
    <property type="entry name" value="23S RRNA (URACIL(1939)-C(5))-METHYLTRANSFERASE RLMD"/>
    <property type="match status" value="1"/>
</dbReference>
<keyword evidence="5 9" id="KW-0949">S-adenosyl-L-methionine</keyword>
<protein>
    <recommendedName>
        <fullName evidence="9">23S rRNA (uracil(1939)-C(5))-methyltransferase RlmD</fullName>
        <ecNumber evidence="9">2.1.1.190</ecNumber>
    </recommendedName>
    <alternativeName>
        <fullName evidence="9">23S rRNA(m5U1939)-methyltransferase</fullName>
    </alternativeName>
</protein>
<dbReference type="CDD" id="cd02440">
    <property type="entry name" value="AdoMet_MTases"/>
    <property type="match status" value="1"/>
</dbReference>
<evidence type="ECO:0000256" key="10">
    <source>
        <dbReference type="PROSITE-ProRule" id="PRU01024"/>
    </source>
</evidence>
<keyword evidence="7 9" id="KW-0408">Iron</keyword>
<dbReference type="GO" id="GO:0070041">
    <property type="term" value="F:rRNA (uridine-C5-)-methyltransferase activity"/>
    <property type="evidence" value="ECO:0007669"/>
    <property type="project" value="UniProtKB-UniRule"/>
</dbReference>
<keyword evidence="3 9" id="KW-0489">Methyltransferase</keyword>
<evidence type="ECO:0000256" key="9">
    <source>
        <dbReference type="HAMAP-Rule" id="MF_01010"/>
    </source>
</evidence>
<dbReference type="InterPro" id="IPR001566">
    <property type="entry name" value="23S_rRNA_MeTrfase_RlmD"/>
</dbReference>
<gene>
    <name evidence="9 12" type="primary">rlmD</name>
    <name evidence="12" type="ORF">E1H14_06855</name>
</gene>
<evidence type="ECO:0000256" key="5">
    <source>
        <dbReference type="ARBA" id="ARBA00022691"/>
    </source>
</evidence>
<feature type="binding site" evidence="9 10">
    <location>
        <position position="329"/>
    </location>
    <ligand>
        <name>S-adenosyl-L-methionine</name>
        <dbReference type="ChEBI" id="CHEBI:59789"/>
    </ligand>
</feature>
<sequence>MRRKAPTRSSRKPQAPSAQPIEVTLDSFNQDGRGVTRHAGKTLFVRNALPGERVLVQLTACHARYDEGETLELLSPSSDRREPGCVAYGQCGGCDLQHLEAAKALELKQQSVLQQLQRLGKVQPETLSAPITSAAWNYRRSARIGMNQRQRDQQLLVGFRRRGSSKLIDLDGCPVLQSRVEKLFIQIKHVLAEETELRHLTHLDLHLGDDSGVLCLRITRPLNSALIQRLTALAVELNLALVTEDNDGQLAWLYGCAEDLTYSPYAELKLHFQPGDFLQINPEVNRQLVARALEWLAPAPGQHLLDLFCGLGNFSLPIAASGARLSGVEGSADMVKRAEENARSNQLGHCQFYSADLSQDIRAHQWYRQTYDAILLDPPRSGAANLIPALAALKTQKILYVACNPAALARDAALLAAEGYRLTQFCVADMFPQTSHIESLALFQPQRR</sequence>
<dbReference type="OrthoDB" id="9804590at2"/>
<comment type="function">
    <text evidence="9">Catalyzes the formation of 5-methyl-uridine at position 1939 (m5U1939) in 23S rRNA.</text>
</comment>
<comment type="catalytic activity">
    <reaction evidence="9">
        <text>uridine(1939) in 23S rRNA + S-adenosyl-L-methionine = 5-methyluridine(1939) in 23S rRNA + S-adenosyl-L-homocysteine + H(+)</text>
        <dbReference type="Rhea" id="RHEA:42908"/>
        <dbReference type="Rhea" id="RHEA-COMP:10278"/>
        <dbReference type="Rhea" id="RHEA-COMP:10279"/>
        <dbReference type="ChEBI" id="CHEBI:15378"/>
        <dbReference type="ChEBI" id="CHEBI:57856"/>
        <dbReference type="ChEBI" id="CHEBI:59789"/>
        <dbReference type="ChEBI" id="CHEBI:65315"/>
        <dbReference type="ChEBI" id="CHEBI:74447"/>
        <dbReference type="EC" id="2.1.1.190"/>
    </reaction>
</comment>
<dbReference type="PANTHER" id="PTHR11061">
    <property type="entry name" value="RNA M5U METHYLTRANSFERASE"/>
    <property type="match status" value="1"/>
</dbReference>
<dbReference type="InterPro" id="IPR012340">
    <property type="entry name" value="NA-bd_OB-fold"/>
</dbReference>
<dbReference type="Gene3D" id="3.40.50.150">
    <property type="entry name" value="Vaccinia Virus protein VP39"/>
    <property type="match status" value="1"/>
</dbReference>
<keyword evidence="2 9" id="KW-0698">rRNA processing</keyword>
<feature type="binding site" evidence="9">
    <location>
        <position position="356"/>
    </location>
    <ligand>
        <name>S-adenosyl-L-methionine</name>
        <dbReference type="ChEBI" id="CHEBI:59789"/>
    </ligand>
</feature>
<proteinExistence type="inferred from homology"/>
<dbReference type="GO" id="GO:0051539">
    <property type="term" value="F:4 iron, 4 sulfur cluster binding"/>
    <property type="evidence" value="ECO:0007669"/>
    <property type="project" value="UniProtKB-KW"/>
</dbReference>
<feature type="binding site" evidence="9">
    <location>
        <position position="94"/>
    </location>
    <ligand>
        <name>[4Fe-4S] cluster</name>
        <dbReference type="ChEBI" id="CHEBI:49883"/>
    </ligand>
</feature>
<dbReference type="InterPro" id="IPR029063">
    <property type="entry name" value="SAM-dependent_MTases_sf"/>
</dbReference>
<feature type="active site" description="Nucleophile" evidence="9 10">
    <location>
        <position position="403"/>
    </location>
</feature>
<feature type="binding site" evidence="9">
    <location>
        <position position="85"/>
    </location>
    <ligand>
        <name>[4Fe-4S] cluster</name>
        <dbReference type="ChEBI" id="CHEBI:49883"/>
    </ligand>
</feature>
<feature type="binding site" evidence="9 10">
    <location>
        <position position="279"/>
    </location>
    <ligand>
        <name>S-adenosyl-L-methionine</name>
        <dbReference type="ChEBI" id="CHEBI:59789"/>
    </ligand>
</feature>
<dbReference type="HAMAP" id="MF_01010">
    <property type="entry name" value="23SrRNA_methyltr_RlmD"/>
    <property type="match status" value="1"/>
</dbReference>
<dbReference type="SUPFAM" id="SSF53335">
    <property type="entry name" value="S-adenosyl-L-methionine-dependent methyltransferases"/>
    <property type="match status" value="1"/>
</dbReference>
<feature type="binding site" evidence="9 10">
    <location>
        <position position="377"/>
    </location>
    <ligand>
        <name>S-adenosyl-L-methionine</name>
        <dbReference type="ChEBI" id="CHEBI:59789"/>
    </ligand>
</feature>
<dbReference type="Pfam" id="PF01938">
    <property type="entry name" value="TRAM"/>
    <property type="match status" value="1"/>
</dbReference>
<dbReference type="SUPFAM" id="SSF50249">
    <property type="entry name" value="Nucleic acid-binding proteins"/>
    <property type="match status" value="1"/>
</dbReference>
<keyword evidence="4 9" id="KW-0808">Transferase</keyword>
<evidence type="ECO:0000313" key="13">
    <source>
        <dbReference type="Proteomes" id="UP000325302"/>
    </source>
</evidence>